<dbReference type="InterPro" id="IPR011856">
    <property type="entry name" value="tRNA_endonuc-like_dom_sf"/>
</dbReference>
<accession>A0A2J6X5Y3</accession>
<comment type="caution">
    <text evidence="2">The sequence shown here is derived from an EMBL/GenBank/DDBJ whole genome shotgun (WGS) entry which is preliminary data.</text>
</comment>
<gene>
    <name evidence="2" type="ORF">C0175_04265</name>
</gene>
<dbReference type="Proteomes" id="UP000236910">
    <property type="component" value="Unassembled WGS sequence"/>
</dbReference>
<dbReference type="InterPro" id="IPR011335">
    <property type="entry name" value="Restrct_endonuc-II-like"/>
</dbReference>
<name>A0A2J6X5Y3_9BACT</name>
<dbReference type="GO" id="GO:0004519">
    <property type="term" value="F:endonuclease activity"/>
    <property type="evidence" value="ECO:0007669"/>
    <property type="project" value="InterPro"/>
</dbReference>
<reference evidence="2 3" key="1">
    <citation type="submission" date="2018-01" db="EMBL/GenBank/DDBJ databases">
        <title>Metagenomic assembled genomes from two thermal pools in the Uzon Caldera, Kamchatka, Russia.</title>
        <authorList>
            <person name="Wilkins L."/>
            <person name="Ettinger C."/>
        </authorList>
    </citation>
    <scope>NUCLEOTIDE SEQUENCE [LARGE SCALE GENOMIC DNA]</scope>
    <source>
        <strain evidence="2">ARK-10</strain>
    </source>
</reference>
<dbReference type="SUPFAM" id="SSF52980">
    <property type="entry name" value="Restriction endonuclease-like"/>
    <property type="match status" value="1"/>
</dbReference>
<evidence type="ECO:0000313" key="3">
    <source>
        <dbReference type="Proteomes" id="UP000236910"/>
    </source>
</evidence>
<feature type="domain" description="Restriction endonuclease type IV Mrr" evidence="1">
    <location>
        <begin position="20"/>
        <end position="121"/>
    </location>
</feature>
<proteinExistence type="predicted"/>
<protein>
    <recommendedName>
        <fullName evidence="1">Restriction endonuclease type IV Mrr domain-containing protein</fullName>
    </recommendedName>
</protein>
<dbReference type="GO" id="GO:0009307">
    <property type="term" value="P:DNA restriction-modification system"/>
    <property type="evidence" value="ECO:0007669"/>
    <property type="project" value="InterPro"/>
</dbReference>
<sequence>MSKYEKEISKELHRIAGNGDGEAFERFMIKFLELCDYKIETPTEHTNAPDYGVDLIADRQIAIQLKNTSNLVGNDAIRDVIGGMEYWKANGYPRLQYGVVISIGGFTKQAIEQAKKLKNIHI</sequence>
<evidence type="ECO:0000259" key="1">
    <source>
        <dbReference type="Pfam" id="PF04471"/>
    </source>
</evidence>
<organism evidence="2 3">
    <name type="scientific">Caldisericum exile</name>
    <dbReference type="NCBI Taxonomy" id="693075"/>
    <lineage>
        <taxon>Bacteria</taxon>
        <taxon>Pseudomonadati</taxon>
        <taxon>Caldisericota/Cryosericota group</taxon>
        <taxon>Caldisericota</taxon>
        <taxon>Caldisericia</taxon>
        <taxon>Caldisericales</taxon>
        <taxon>Caldisericaceae</taxon>
        <taxon>Caldisericum</taxon>
    </lineage>
</organism>
<feature type="non-terminal residue" evidence="2">
    <location>
        <position position="122"/>
    </location>
</feature>
<dbReference type="EMBL" id="PNIX01000254">
    <property type="protein sequence ID" value="PMP82087.1"/>
    <property type="molecule type" value="Genomic_DNA"/>
</dbReference>
<evidence type="ECO:0000313" key="2">
    <source>
        <dbReference type="EMBL" id="PMP82087.1"/>
    </source>
</evidence>
<dbReference type="Gene3D" id="3.40.1350.10">
    <property type="match status" value="1"/>
</dbReference>
<dbReference type="AlphaFoldDB" id="A0A2J6X5Y3"/>
<dbReference type="InterPro" id="IPR007560">
    <property type="entry name" value="Restrct_endonuc_IV_Mrr"/>
</dbReference>
<dbReference type="Pfam" id="PF04471">
    <property type="entry name" value="Mrr_cat"/>
    <property type="match status" value="1"/>
</dbReference>
<dbReference type="GO" id="GO:0003677">
    <property type="term" value="F:DNA binding"/>
    <property type="evidence" value="ECO:0007669"/>
    <property type="project" value="InterPro"/>
</dbReference>